<dbReference type="EMBL" id="HBUF01513672">
    <property type="protein sequence ID" value="CAG6747302.1"/>
    <property type="molecule type" value="Transcribed_RNA"/>
</dbReference>
<sequence length="130" mass="14770">MTMFSGSASVIWMANALFLSLGLFELIIFGFNIFSMGNYFSLFLRTFFMSNLGELVDDCHIHLRNAVICDIPWGKVSNATRRDLCMILRRLERPHHFSHLGGLLIVSRAHFLELVKISYNAVSFVSAVHS</sequence>
<organism evidence="2">
    <name type="scientific">Cacopsylla melanoneura</name>
    <dbReference type="NCBI Taxonomy" id="428564"/>
    <lineage>
        <taxon>Eukaryota</taxon>
        <taxon>Metazoa</taxon>
        <taxon>Ecdysozoa</taxon>
        <taxon>Arthropoda</taxon>
        <taxon>Hexapoda</taxon>
        <taxon>Insecta</taxon>
        <taxon>Pterygota</taxon>
        <taxon>Neoptera</taxon>
        <taxon>Paraneoptera</taxon>
        <taxon>Hemiptera</taxon>
        <taxon>Sternorrhyncha</taxon>
        <taxon>Psylloidea</taxon>
        <taxon>Psyllidae</taxon>
        <taxon>Psyllinae</taxon>
        <taxon>Cacopsylla</taxon>
    </lineage>
</organism>
<proteinExistence type="predicted"/>
<keyword evidence="1" id="KW-0472">Membrane</keyword>
<name>A0A8D8ZH24_9HEMI</name>
<dbReference type="AlphaFoldDB" id="A0A8D8ZH24"/>
<keyword evidence="1" id="KW-1133">Transmembrane helix</keyword>
<reference evidence="2" key="1">
    <citation type="submission" date="2021-05" db="EMBL/GenBank/DDBJ databases">
        <authorList>
            <person name="Alioto T."/>
            <person name="Alioto T."/>
            <person name="Gomez Garrido J."/>
        </authorList>
    </citation>
    <scope>NUCLEOTIDE SEQUENCE</scope>
</reference>
<protein>
    <submittedName>
        <fullName evidence="2">Uncharacterized protein</fullName>
    </submittedName>
</protein>
<evidence type="ECO:0000256" key="1">
    <source>
        <dbReference type="SAM" id="Phobius"/>
    </source>
</evidence>
<keyword evidence="1" id="KW-0812">Transmembrane</keyword>
<evidence type="ECO:0000313" key="2">
    <source>
        <dbReference type="EMBL" id="CAG6747302.1"/>
    </source>
</evidence>
<feature type="transmembrane region" description="Helical" evidence="1">
    <location>
        <begin position="12"/>
        <end position="34"/>
    </location>
</feature>
<accession>A0A8D8ZH24</accession>